<feature type="signal peptide" evidence="7">
    <location>
        <begin position="1"/>
        <end position="21"/>
    </location>
</feature>
<dbReference type="Pfam" id="PF18911">
    <property type="entry name" value="PKD_4"/>
    <property type="match status" value="4"/>
</dbReference>
<dbReference type="CDD" id="cd00146">
    <property type="entry name" value="PKD"/>
    <property type="match status" value="4"/>
</dbReference>
<comment type="subcellular location">
    <subcellularLocation>
        <location evidence="1">Membrane</location>
        <topology evidence="1">Multi-pass membrane protein</topology>
    </subcellularLocation>
</comment>
<dbReference type="Pfam" id="PF18962">
    <property type="entry name" value="Por_Secre_tail"/>
    <property type="match status" value="1"/>
</dbReference>
<dbReference type="NCBIfam" id="TIGR04183">
    <property type="entry name" value="Por_Secre_tail"/>
    <property type="match status" value="1"/>
</dbReference>
<evidence type="ECO:0000256" key="3">
    <source>
        <dbReference type="ARBA" id="ARBA00022729"/>
    </source>
</evidence>
<reference evidence="9 10" key="1">
    <citation type="submission" date="2019-12" db="EMBL/GenBank/DDBJ databases">
        <authorList>
            <person name="Zhao J."/>
        </authorList>
    </citation>
    <scope>NUCLEOTIDE SEQUENCE [LARGE SCALE GENOMIC DNA]</scope>
    <source>
        <strain evidence="9 10">S-15</strain>
    </source>
</reference>
<dbReference type="InterPro" id="IPR026444">
    <property type="entry name" value="Secre_tail"/>
</dbReference>
<feature type="domain" description="PKD" evidence="8">
    <location>
        <begin position="45"/>
        <end position="98"/>
    </location>
</feature>
<keyword evidence="6" id="KW-0472">Membrane</keyword>
<dbReference type="SMART" id="SM00089">
    <property type="entry name" value="PKD"/>
    <property type="match status" value="4"/>
</dbReference>
<keyword evidence="3 7" id="KW-0732">Signal</keyword>
<feature type="chain" id="PRO_5026822587" evidence="7">
    <location>
        <begin position="22"/>
        <end position="457"/>
    </location>
</feature>
<name>A0A6N9NKF6_9FLAO</name>
<dbReference type="Gene3D" id="2.60.40.10">
    <property type="entry name" value="Immunoglobulins"/>
    <property type="match status" value="4"/>
</dbReference>
<dbReference type="AlphaFoldDB" id="A0A6N9NKF6"/>
<evidence type="ECO:0000259" key="8">
    <source>
        <dbReference type="PROSITE" id="PS50093"/>
    </source>
</evidence>
<dbReference type="PANTHER" id="PTHR46730:SF1">
    <property type="entry name" value="PLAT DOMAIN-CONTAINING PROTEIN"/>
    <property type="match status" value="1"/>
</dbReference>
<feature type="domain" description="PKD" evidence="8">
    <location>
        <begin position="211"/>
        <end position="259"/>
    </location>
</feature>
<protein>
    <submittedName>
        <fullName evidence="9">PKD domain-containing protein</fullName>
    </submittedName>
</protein>
<evidence type="ECO:0000313" key="10">
    <source>
        <dbReference type="Proteomes" id="UP000470771"/>
    </source>
</evidence>
<proteinExistence type="predicted"/>
<organism evidence="9 10">
    <name type="scientific">Acidiluteibacter ferrifornacis</name>
    <dbReference type="NCBI Taxonomy" id="2692424"/>
    <lineage>
        <taxon>Bacteria</taxon>
        <taxon>Pseudomonadati</taxon>
        <taxon>Bacteroidota</taxon>
        <taxon>Flavobacteriia</taxon>
        <taxon>Flavobacteriales</taxon>
        <taxon>Cryomorphaceae</taxon>
        <taxon>Acidiluteibacter</taxon>
    </lineage>
</organism>
<comment type="caution">
    <text evidence="9">The sequence shown here is derived from an EMBL/GenBank/DDBJ whole genome shotgun (WGS) entry which is preliminary data.</text>
</comment>
<dbReference type="InterPro" id="IPR013783">
    <property type="entry name" value="Ig-like_fold"/>
</dbReference>
<gene>
    <name evidence="9" type="ORF">GQN54_07450</name>
</gene>
<dbReference type="InterPro" id="IPR000601">
    <property type="entry name" value="PKD_dom"/>
</dbReference>
<dbReference type="InterPro" id="IPR035986">
    <property type="entry name" value="PKD_dom_sf"/>
</dbReference>
<feature type="domain" description="PKD" evidence="8">
    <location>
        <begin position="130"/>
        <end position="167"/>
    </location>
</feature>
<dbReference type="InterPro" id="IPR022409">
    <property type="entry name" value="PKD/Chitinase_dom"/>
</dbReference>
<dbReference type="GO" id="GO:0005261">
    <property type="term" value="F:monoatomic cation channel activity"/>
    <property type="evidence" value="ECO:0007669"/>
    <property type="project" value="TreeGrafter"/>
</dbReference>
<keyword evidence="10" id="KW-1185">Reference proteome</keyword>
<feature type="domain" description="PKD" evidence="8">
    <location>
        <begin position="299"/>
        <end position="333"/>
    </location>
</feature>
<evidence type="ECO:0000256" key="2">
    <source>
        <dbReference type="ARBA" id="ARBA00022692"/>
    </source>
</evidence>
<dbReference type="GO" id="GO:0005886">
    <property type="term" value="C:plasma membrane"/>
    <property type="evidence" value="ECO:0007669"/>
    <property type="project" value="TreeGrafter"/>
</dbReference>
<keyword evidence="4" id="KW-0677">Repeat</keyword>
<evidence type="ECO:0000256" key="7">
    <source>
        <dbReference type="SAM" id="SignalP"/>
    </source>
</evidence>
<dbReference type="GO" id="GO:0006816">
    <property type="term" value="P:calcium ion transport"/>
    <property type="evidence" value="ECO:0007669"/>
    <property type="project" value="TreeGrafter"/>
</dbReference>
<accession>A0A6N9NKF6</accession>
<keyword evidence="5" id="KW-1133">Transmembrane helix</keyword>
<dbReference type="EMBL" id="WWNE01000006">
    <property type="protein sequence ID" value="NBG65951.1"/>
    <property type="molecule type" value="Genomic_DNA"/>
</dbReference>
<keyword evidence="2" id="KW-0812">Transmembrane</keyword>
<evidence type="ECO:0000256" key="6">
    <source>
        <dbReference type="ARBA" id="ARBA00023136"/>
    </source>
</evidence>
<evidence type="ECO:0000256" key="5">
    <source>
        <dbReference type="ARBA" id="ARBA00022989"/>
    </source>
</evidence>
<evidence type="ECO:0000313" key="9">
    <source>
        <dbReference type="EMBL" id="NBG65951.1"/>
    </source>
</evidence>
<dbReference type="PANTHER" id="PTHR46730">
    <property type="entry name" value="POLYCYSTIN-1"/>
    <property type="match status" value="1"/>
</dbReference>
<dbReference type="PROSITE" id="PS50093">
    <property type="entry name" value="PKD"/>
    <property type="match status" value="4"/>
</dbReference>
<dbReference type="Proteomes" id="UP000470771">
    <property type="component" value="Unassembled WGS sequence"/>
</dbReference>
<evidence type="ECO:0000256" key="4">
    <source>
        <dbReference type="ARBA" id="ARBA00022737"/>
    </source>
</evidence>
<dbReference type="RefSeq" id="WP_160632904.1">
    <property type="nucleotide sequence ID" value="NZ_WWNE01000006.1"/>
</dbReference>
<sequence>MKKITYLMAFFFTVAFSSLQAQNCHADFQYWSNGLTAQFMDSSFSTSGNHSHSWDFGDGQSAFTQSPAHTYSQAGTYTVCLMIADTLCGDTICKPVTVSNPNPPCTASFNSSVDWATNAVTFTNTTPPTSPLTYAWDFGDGSPYSTVTSPTHTYATTGVYVVTLYAAGAGVACQYTDTINVHYCNSSFTSQVLGNTVTLTNTSYASVWSSAYYWDFGDGNSSTAVNPTHTYASSGVYTITLTTDDSLINCLSTYSDSVVIGTTPPPASCNASYTIMKDTTAQYSVYLINTSSNLSSHIYTWDFGDGNFGSGRTPSHQYASFGDYVVCLQITDTLMNCISYFCDTVGMDSLGNLKSAAGFSITVIDPTLVGIEKNTSLEEVTVYPNPAVSNLSVDLRAISSKVEIRIMDISGRVIMERNNNASGNIEQFDISNLENGLYIISLNDGKSQKTQKFIKTK</sequence>
<dbReference type="SUPFAM" id="SSF49299">
    <property type="entry name" value="PKD domain"/>
    <property type="match status" value="4"/>
</dbReference>
<evidence type="ECO:0000256" key="1">
    <source>
        <dbReference type="ARBA" id="ARBA00004141"/>
    </source>
</evidence>